<dbReference type="GeneID" id="111136876"/>
<reference evidence="3" key="1">
    <citation type="submission" date="2025-08" db="UniProtKB">
        <authorList>
            <consortium name="RefSeq"/>
        </authorList>
    </citation>
    <scope>IDENTIFICATION</scope>
    <source>
        <tissue evidence="3">Whole sample</tissue>
    </source>
</reference>
<keyword evidence="2" id="KW-1185">Reference proteome</keyword>
<dbReference type="Proteomes" id="UP000694844">
    <property type="component" value="Chromosome 5"/>
</dbReference>
<proteinExistence type="predicted"/>
<name>A0A8B8EVQ9_CRAVI</name>
<dbReference type="AlphaFoldDB" id="A0A8B8EVQ9"/>
<sequence>MNNSCVEKEITMKLGFGALAVFSLFILIFQLVLFRLVWRRLKTLEKIIKTLLLTVTNDENFIKEHDGYEGYEAQNNHADVTTTVYNPSSQNQVNVSDDVRTPDGSRKMCKSDSELTMRNKLFLLSKLQADIKEKVVYEKCRLPFDVQ</sequence>
<feature type="transmembrane region" description="Helical" evidence="1">
    <location>
        <begin position="16"/>
        <end position="38"/>
    </location>
</feature>
<dbReference type="RefSeq" id="XP_022343733.1">
    <property type="nucleotide sequence ID" value="XM_022488025.1"/>
</dbReference>
<keyword evidence="1" id="KW-0812">Transmembrane</keyword>
<evidence type="ECO:0000313" key="3">
    <source>
        <dbReference type="RefSeq" id="XP_022343733.1"/>
    </source>
</evidence>
<dbReference type="OrthoDB" id="10598630at2759"/>
<accession>A0A8B8EVQ9</accession>
<keyword evidence="1" id="KW-1133">Transmembrane helix</keyword>
<gene>
    <name evidence="3" type="primary">LOC111136876</name>
</gene>
<evidence type="ECO:0000313" key="2">
    <source>
        <dbReference type="Proteomes" id="UP000694844"/>
    </source>
</evidence>
<keyword evidence="1" id="KW-0472">Membrane</keyword>
<dbReference type="KEGG" id="cvn:111136876"/>
<protein>
    <submittedName>
        <fullName evidence="3">Uncharacterized protein LOC111136876 isoform X1</fullName>
    </submittedName>
</protein>
<organism evidence="2 3">
    <name type="scientific">Crassostrea virginica</name>
    <name type="common">Eastern oyster</name>
    <dbReference type="NCBI Taxonomy" id="6565"/>
    <lineage>
        <taxon>Eukaryota</taxon>
        <taxon>Metazoa</taxon>
        <taxon>Spiralia</taxon>
        <taxon>Lophotrochozoa</taxon>
        <taxon>Mollusca</taxon>
        <taxon>Bivalvia</taxon>
        <taxon>Autobranchia</taxon>
        <taxon>Pteriomorphia</taxon>
        <taxon>Ostreida</taxon>
        <taxon>Ostreoidea</taxon>
        <taxon>Ostreidae</taxon>
        <taxon>Crassostrea</taxon>
    </lineage>
</organism>
<evidence type="ECO:0000256" key="1">
    <source>
        <dbReference type="SAM" id="Phobius"/>
    </source>
</evidence>